<protein>
    <recommendedName>
        <fullName evidence="2">SCAN box domain-containing protein</fullName>
    </recommendedName>
</protein>
<dbReference type="InterPro" id="IPR003309">
    <property type="entry name" value="SCAN_dom"/>
</dbReference>
<feature type="region of interest" description="Disordered" evidence="1">
    <location>
        <begin position="1"/>
        <end position="28"/>
    </location>
</feature>
<name>A0ABD1J7U0_9TELE</name>
<dbReference type="PANTHER" id="PTHR46888:SF13">
    <property type="entry name" value="RIBONUCLEASE H"/>
    <property type="match status" value="1"/>
</dbReference>
<sequence length="289" mass="33056">MDMADRCAHQSVPNMDMADRRAHQSGQPDMDMADRLAHQSVPNMDMADRCAHQSGQEPAERTARQWDTCPEDMQTVASVFSGKAQEVFSALSSDQAKQYDVVKTTILHAYELVPEAYRQKFRNVKKPDQQTFVEFAREKECLFDRWCTAQKADSREQLKQLVLLEDFMNCLPEPVAVYLNEQEVKHLDEAAVLADKYVLTHKRIPDARRSSYQNRLRDPPRSRPHPAGVDNSPRQSSFSYPSHSPNVKVECLCQSYYGNQIGVPRNILTFFLHVLSLVPWPGAETLVQM</sequence>
<dbReference type="PROSITE" id="PS50804">
    <property type="entry name" value="SCAN_BOX"/>
    <property type="match status" value="1"/>
</dbReference>
<feature type="compositionally biased region" description="Basic and acidic residues" evidence="1">
    <location>
        <begin position="209"/>
        <end position="221"/>
    </location>
</feature>
<feature type="compositionally biased region" description="Polar residues" evidence="1">
    <location>
        <begin position="232"/>
        <end position="242"/>
    </location>
</feature>
<dbReference type="AlphaFoldDB" id="A0ABD1J7U0"/>
<evidence type="ECO:0000313" key="4">
    <source>
        <dbReference type="Proteomes" id="UP001591681"/>
    </source>
</evidence>
<feature type="region of interest" description="Disordered" evidence="1">
    <location>
        <begin position="209"/>
        <end position="242"/>
    </location>
</feature>
<evidence type="ECO:0000313" key="3">
    <source>
        <dbReference type="EMBL" id="KAL2082869.1"/>
    </source>
</evidence>
<dbReference type="PANTHER" id="PTHR46888">
    <property type="entry name" value="ZINC KNUCKLE DOMAINCONTAINING PROTEIN-RELATED"/>
    <property type="match status" value="1"/>
</dbReference>
<comment type="caution">
    <text evidence="3">The sequence shown here is derived from an EMBL/GenBank/DDBJ whole genome shotgun (WGS) entry which is preliminary data.</text>
</comment>
<feature type="domain" description="SCAN box" evidence="2">
    <location>
        <begin position="118"/>
        <end position="195"/>
    </location>
</feature>
<dbReference type="InterPro" id="IPR038269">
    <property type="entry name" value="SCAN_sf"/>
</dbReference>
<evidence type="ECO:0000256" key="1">
    <source>
        <dbReference type="SAM" id="MobiDB-lite"/>
    </source>
</evidence>
<reference evidence="3 4" key="1">
    <citation type="submission" date="2024-09" db="EMBL/GenBank/DDBJ databases">
        <title>A chromosome-level genome assembly of Gray's grenadier anchovy, Coilia grayii.</title>
        <authorList>
            <person name="Fu Z."/>
        </authorList>
    </citation>
    <scope>NUCLEOTIDE SEQUENCE [LARGE SCALE GENOMIC DNA]</scope>
    <source>
        <strain evidence="3">G4</strain>
        <tissue evidence="3">Muscle</tissue>
    </source>
</reference>
<proteinExistence type="predicted"/>
<gene>
    <name evidence="3" type="ORF">ACEWY4_020642</name>
</gene>
<dbReference type="Proteomes" id="UP001591681">
    <property type="component" value="Unassembled WGS sequence"/>
</dbReference>
<accession>A0ABD1J7U0</accession>
<organism evidence="3 4">
    <name type="scientific">Coilia grayii</name>
    <name type="common">Gray's grenadier anchovy</name>
    <dbReference type="NCBI Taxonomy" id="363190"/>
    <lineage>
        <taxon>Eukaryota</taxon>
        <taxon>Metazoa</taxon>
        <taxon>Chordata</taxon>
        <taxon>Craniata</taxon>
        <taxon>Vertebrata</taxon>
        <taxon>Euteleostomi</taxon>
        <taxon>Actinopterygii</taxon>
        <taxon>Neopterygii</taxon>
        <taxon>Teleostei</taxon>
        <taxon>Clupei</taxon>
        <taxon>Clupeiformes</taxon>
        <taxon>Clupeoidei</taxon>
        <taxon>Engraulidae</taxon>
        <taxon>Coilinae</taxon>
        <taxon>Coilia</taxon>
    </lineage>
</organism>
<evidence type="ECO:0000259" key="2">
    <source>
        <dbReference type="PROSITE" id="PS50804"/>
    </source>
</evidence>
<dbReference type="SUPFAM" id="SSF47353">
    <property type="entry name" value="Retrovirus capsid dimerization domain-like"/>
    <property type="match status" value="1"/>
</dbReference>
<dbReference type="Pfam" id="PF02023">
    <property type="entry name" value="SCAN"/>
    <property type="match status" value="1"/>
</dbReference>
<dbReference type="Gene3D" id="1.10.4020.10">
    <property type="entry name" value="DNA breaking-rejoining enzymes"/>
    <property type="match status" value="1"/>
</dbReference>
<dbReference type="EMBL" id="JBHFQA010000018">
    <property type="protein sequence ID" value="KAL2082869.1"/>
    <property type="molecule type" value="Genomic_DNA"/>
</dbReference>
<keyword evidence="4" id="KW-1185">Reference proteome</keyword>